<sequence>MVRESAVYKMAVLLYSYLKESRIYELVSKLFYFSRHSILFEFVRKEAKKKYISASFFLRTAKNFYSFCIKESFNLLRKSRRLWRNSFVVSFLKSQITLFEKRPFSVLTLYILAFYAGFFSGEVIKNRISLTKVLTLSVLIFLAFLSFQENISKYAKNSFVCKLFHKIFS</sequence>
<keyword evidence="1" id="KW-1133">Transmembrane helix</keyword>
<dbReference type="RefSeq" id="WP_045169149.1">
    <property type="nucleotide sequence ID" value="NZ_CP113865.1"/>
</dbReference>
<gene>
    <name evidence="2" type="ORF">OTK00_000796</name>
</gene>
<keyword evidence="1" id="KW-0812">Transmembrane</keyword>
<protein>
    <submittedName>
        <fullName evidence="2">Uncharacterized protein</fullName>
    </submittedName>
</protein>
<keyword evidence="3" id="KW-1185">Reference proteome</keyword>
<feature type="transmembrane region" description="Helical" evidence="1">
    <location>
        <begin position="104"/>
        <end position="124"/>
    </location>
</feature>
<accession>A0ABY7BPZ1</accession>
<name>A0ABY7BPZ1_9FIRM</name>
<evidence type="ECO:0000313" key="3">
    <source>
        <dbReference type="Proteomes" id="UP001164909"/>
    </source>
</evidence>
<keyword evidence="1" id="KW-0472">Membrane</keyword>
<feature type="transmembrane region" description="Helical" evidence="1">
    <location>
        <begin position="130"/>
        <end position="147"/>
    </location>
</feature>
<proteinExistence type="predicted"/>
<evidence type="ECO:0000313" key="2">
    <source>
        <dbReference type="EMBL" id="WAM34580.1"/>
    </source>
</evidence>
<evidence type="ECO:0000256" key="1">
    <source>
        <dbReference type="SAM" id="Phobius"/>
    </source>
</evidence>
<dbReference type="Proteomes" id="UP001164909">
    <property type="component" value="Chromosome"/>
</dbReference>
<organism evidence="2 3">
    <name type="scientific">Caldicellulosiruptor morganii</name>
    <dbReference type="NCBI Taxonomy" id="1387555"/>
    <lineage>
        <taxon>Bacteria</taxon>
        <taxon>Bacillati</taxon>
        <taxon>Bacillota</taxon>
        <taxon>Bacillota incertae sedis</taxon>
        <taxon>Caldicellulosiruptorales</taxon>
        <taxon>Caldicellulosiruptoraceae</taxon>
        <taxon>Caldicellulosiruptor</taxon>
    </lineage>
</organism>
<reference evidence="2" key="1">
    <citation type="submission" date="2022-12" db="EMBL/GenBank/DDBJ databases">
        <authorList>
            <person name="Bing R.G."/>
            <person name="Willard D.J."/>
            <person name="Manesh M.J.H."/>
            <person name="Laemthong T."/>
            <person name="Crosby J.R."/>
            <person name="Kelly R.M."/>
        </authorList>
    </citation>
    <scope>NUCLEOTIDE SEQUENCE</scope>
    <source>
        <strain evidence="2">DSM 8990</strain>
    </source>
</reference>
<dbReference type="EMBL" id="CP113865">
    <property type="protein sequence ID" value="WAM34580.1"/>
    <property type="molecule type" value="Genomic_DNA"/>
</dbReference>